<dbReference type="PANTHER" id="PTHR24421">
    <property type="entry name" value="NITRATE/NITRITE SENSOR PROTEIN NARX-RELATED"/>
    <property type="match status" value="1"/>
</dbReference>
<keyword evidence="10" id="KW-0812">Transmembrane</keyword>
<dbReference type="CDD" id="cd16917">
    <property type="entry name" value="HATPase_UhpB-NarQ-NarX-like"/>
    <property type="match status" value="1"/>
</dbReference>
<dbReference type="InterPro" id="IPR011712">
    <property type="entry name" value="Sig_transdc_His_kin_sub3_dim/P"/>
</dbReference>
<reference evidence="12" key="1">
    <citation type="submission" date="2024-05" db="EMBL/GenBank/DDBJ databases">
        <authorList>
            <person name="Yu L."/>
        </authorList>
    </citation>
    <scope>NUCLEOTIDE SEQUENCE</scope>
    <source>
        <strain evidence="12">G08B096</strain>
    </source>
</reference>
<evidence type="ECO:0000256" key="9">
    <source>
        <dbReference type="SAM" id="Coils"/>
    </source>
</evidence>
<dbReference type="GO" id="GO:0000155">
    <property type="term" value="F:phosphorelay sensor kinase activity"/>
    <property type="evidence" value="ECO:0007669"/>
    <property type="project" value="InterPro"/>
</dbReference>
<protein>
    <recommendedName>
        <fullName evidence="2">histidine kinase</fullName>
        <ecNumber evidence="2">2.7.13.3</ecNumber>
    </recommendedName>
</protein>
<dbReference type="GO" id="GO:0016020">
    <property type="term" value="C:membrane"/>
    <property type="evidence" value="ECO:0007669"/>
    <property type="project" value="InterPro"/>
</dbReference>
<evidence type="ECO:0000256" key="3">
    <source>
        <dbReference type="ARBA" id="ARBA00022553"/>
    </source>
</evidence>
<name>A0AAU7W5W9_9MICO</name>
<evidence type="ECO:0000256" key="2">
    <source>
        <dbReference type="ARBA" id="ARBA00012438"/>
    </source>
</evidence>
<keyword evidence="9" id="KW-0175">Coiled coil</keyword>
<comment type="catalytic activity">
    <reaction evidence="1">
        <text>ATP + protein L-histidine = ADP + protein N-phospho-L-histidine.</text>
        <dbReference type="EC" id="2.7.13.3"/>
    </reaction>
</comment>
<keyword evidence="3" id="KW-0597">Phosphoprotein</keyword>
<keyword evidence="8" id="KW-0902">Two-component regulatory system</keyword>
<dbReference type="PANTHER" id="PTHR24421:SF10">
    <property type="entry name" value="NITRATE_NITRITE SENSOR PROTEIN NARQ"/>
    <property type="match status" value="1"/>
</dbReference>
<dbReference type="SUPFAM" id="SSF55874">
    <property type="entry name" value="ATPase domain of HSP90 chaperone/DNA topoisomerase II/histidine kinase"/>
    <property type="match status" value="1"/>
</dbReference>
<evidence type="ECO:0000256" key="7">
    <source>
        <dbReference type="ARBA" id="ARBA00022840"/>
    </source>
</evidence>
<evidence type="ECO:0000256" key="6">
    <source>
        <dbReference type="ARBA" id="ARBA00022777"/>
    </source>
</evidence>
<dbReference type="GO" id="GO:0005524">
    <property type="term" value="F:ATP binding"/>
    <property type="evidence" value="ECO:0007669"/>
    <property type="project" value="UniProtKB-KW"/>
</dbReference>
<sequence>MLNRRWWDLAAVAVAVVTVLLSLVDPPYGPSDWGLWATSAAFLVVYAVYLRGRIGSDDPRHHVVITILLTALAAVGNAFEPSFAILQAFGYPFLWITAASTRQAIAGNIAFASSIVVGNVAHSGMAGLPPGLGVAALSLGFSLALGLWITRIAEIGDERAQLLAELQAAQGELAAMHRDAGVTEERGRVAREIHDTIAQSLTGLVMVAQRAGNRLAPLDEPEAAAAREDVALIEDMAREALTEARGLVAALTPMAVDTTLADALGRLASAFERETGVRVTVRSDAPGLGRELEVVLLRSAQEGLANVRKHARARSAAIEVVRRDDGVRLVVEDDGAGPGDVRRAGERGGFGLSGMRDRVALVGGRVSFGPAPGGGARLEVEVPVSRPEGATDE</sequence>
<evidence type="ECO:0000313" key="12">
    <source>
        <dbReference type="EMBL" id="XBX81854.1"/>
    </source>
</evidence>
<dbReference type="InterPro" id="IPR003594">
    <property type="entry name" value="HATPase_dom"/>
</dbReference>
<keyword evidence="5" id="KW-0547">Nucleotide-binding</keyword>
<evidence type="ECO:0000256" key="5">
    <source>
        <dbReference type="ARBA" id="ARBA00022741"/>
    </source>
</evidence>
<dbReference type="RefSeq" id="WP_350347876.1">
    <property type="nucleotide sequence ID" value="NZ_CP158374.1"/>
</dbReference>
<dbReference type="Gene3D" id="3.30.565.10">
    <property type="entry name" value="Histidine kinase-like ATPase, C-terminal domain"/>
    <property type="match status" value="1"/>
</dbReference>
<evidence type="ECO:0000259" key="11">
    <source>
        <dbReference type="SMART" id="SM00387"/>
    </source>
</evidence>
<dbReference type="SMART" id="SM00387">
    <property type="entry name" value="HATPase_c"/>
    <property type="match status" value="1"/>
</dbReference>
<evidence type="ECO:0000256" key="4">
    <source>
        <dbReference type="ARBA" id="ARBA00022679"/>
    </source>
</evidence>
<dbReference type="Pfam" id="PF07730">
    <property type="entry name" value="HisKA_3"/>
    <property type="match status" value="1"/>
</dbReference>
<dbReference type="EMBL" id="CP158374">
    <property type="protein sequence ID" value="XBX81854.1"/>
    <property type="molecule type" value="Genomic_DNA"/>
</dbReference>
<feature type="domain" description="Histidine kinase/HSP90-like ATPase" evidence="11">
    <location>
        <begin position="291"/>
        <end position="386"/>
    </location>
</feature>
<feature type="coiled-coil region" evidence="9">
    <location>
        <begin position="152"/>
        <end position="179"/>
    </location>
</feature>
<feature type="transmembrane region" description="Helical" evidence="10">
    <location>
        <begin position="62"/>
        <end position="79"/>
    </location>
</feature>
<dbReference type="GO" id="GO:0046983">
    <property type="term" value="F:protein dimerization activity"/>
    <property type="evidence" value="ECO:0007669"/>
    <property type="project" value="InterPro"/>
</dbReference>
<gene>
    <name evidence="12" type="ORF">ABIQ69_14715</name>
</gene>
<evidence type="ECO:0000256" key="10">
    <source>
        <dbReference type="SAM" id="Phobius"/>
    </source>
</evidence>
<organism evidence="12">
    <name type="scientific">Agromyces sp. G08B096</name>
    <dbReference type="NCBI Taxonomy" id="3156399"/>
    <lineage>
        <taxon>Bacteria</taxon>
        <taxon>Bacillati</taxon>
        <taxon>Actinomycetota</taxon>
        <taxon>Actinomycetes</taxon>
        <taxon>Micrococcales</taxon>
        <taxon>Microbacteriaceae</taxon>
        <taxon>Agromyces</taxon>
    </lineage>
</organism>
<dbReference type="InterPro" id="IPR036890">
    <property type="entry name" value="HATPase_C_sf"/>
</dbReference>
<proteinExistence type="predicted"/>
<keyword evidence="6 12" id="KW-0418">Kinase</keyword>
<dbReference type="InterPro" id="IPR017205">
    <property type="entry name" value="Sig_transdc_His_kinase_ChrS"/>
</dbReference>
<dbReference type="Gene3D" id="1.20.5.1930">
    <property type="match status" value="1"/>
</dbReference>
<keyword evidence="7" id="KW-0067">ATP-binding</keyword>
<keyword evidence="4" id="KW-0808">Transferase</keyword>
<evidence type="ECO:0000256" key="1">
    <source>
        <dbReference type="ARBA" id="ARBA00000085"/>
    </source>
</evidence>
<dbReference type="Pfam" id="PF02518">
    <property type="entry name" value="HATPase_c"/>
    <property type="match status" value="1"/>
</dbReference>
<dbReference type="InterPro" id="IPR050482">
    <property type="entry name" value="Sensor_HK_TwoCompSys"/>
</dbReference>
<keyword evidence="10" id="KW-1133">Transmembrane helix</keyword>
<feature type="transmembrane region" description="Helical" evidence="10">
    <location>
        <begin position="34"/>
        <end position="50"/>
    </location>
</feature>
<dbReference type="PIRSF" id="PIRSF037434">
    <property type="entry name" value="STHK_ChrS"/>
    <property type="match status" value="1"/>
</dbReference>
<feature type="transmembrane region" description="Helical" evidence="10">
    <location>
        <begin position="131"/>
        <end position="149"/>
    </location>
</feature>
<keyword evidence="10" id="KW-0472">Membrane</keyword>
<evidence type="ECO:0000256" key="8">
    <source>
        <dbReference type="ARBA" id="ARBA00023012"/>
    </source>
</evidence>
<dbReference type="AlphaFoldDB" id="A0AAU7W5W9"/>
<accession>A0AAU7W5W9</accession>
<dbReference type="EC" id="2.7.13.3" evidence="2"/>